<proteinExistence type="predicted"/>
<reference evidence="1 2" key="1">
    <citation type="submission" date="2024-01" db="EMBL/GenBank/DDBJ databases">
        <title>The genomes of 5 underutilized Papilionoideae crops provide insights into root nodulation and disease resistanc.</title>
        <authorList>
            <person name="Yuan L."/>
        </authorList>
    </citation>
    <scope>NUCLEOTIDE SEQUENCE [LARGE SCALE GENOMIC DNA]</scope>
    <source>
        <strain evidence="1">ZHUSHIDOU_FW_LH</strain>
        <tissue evidence="1">Leaf</tissue>
    </source>
</reference>
<sequence length="73" mass="8561">MFLRWMNVHAVFDDSIRYVIVKFSLISQPSFDRIANLSNRVCGTIEATKFMSVLWLTTTWSLWQMAMPKCIDV</sequence>
<dbReference type="Proteomes" id="UP001372338">
    <property type="component" value="Unassembled WGS sequence"/>
</dbReference>
<evidence type="ECO:0000313" key="2">
    <source>
        <dbReference type="Proteomes" id="UP001372338"/>
    </source>
</evidence>
<organism evidence="1 2">
    <name type="scientific">Crotalaria pallida</name>
    <name type="common">Smooth rattlebox</name>
    <name type="synonym">Crotalaria striata</name>
    <dbReference type="NCBI Taxonomy" id="3830"/>
    <lineage>
        <taxon>Eukaryota</taxon>
        <taxon>Viridiplantae</taxon>
        <taxon>Streptophyta</taxon>
        <taxon>Embryophyta</taxon>
        <taxon>Tracheophyta</taxon>
        <taxon>Spermatophyta</taxon>
        <taxon>Magnoliopsida</taxon>
        <taxon>eudicotyledons</taxon>
        <taxon>Gunneridae</taxon>
        <taxon>Pentapetalae</taxon>
        <taxon>rosids</taxon>
        <taxon>fabids</taxon>
        <taxon>Fabales</taxon>
        <taxon>Fabaceae</taxon>
        <taxon>Papilionoideae</taxon>
        <taxon>50 kb inversion clade</taxon>
        <taxon>genistoids sensu lato</taxon>
        <taxon>core genistoids</taxon>
        <taxon>Crotalarieae</taxon>
        <taxon>Crotalaria</taxon>
    </lineage>
</organism>
<protein>
    <submittedName>
        <fullName evidence="1">Uncharacterized protein</fullName>
    </submittedName>
</protein>
<name>A0AAN9HRZ3_CROPI</name>
<dbReference type="AlphaFoldDB" id="A0AAN9HRZ3"/>
<gene>
    <name evidence="1" type="ORF">RIF29_38050</name>
</gene>
<evidence type="ECO:0000313" key="1">
    <source>
        <dbReference type="EMBL" id="KAK7243258.1"/>
    </source>
</evidence>
<dbReference type="EMBL" id="JAYWIO010000008">
    <property type="protein sequence ID" value="KAK7243258.1"/>
    <property type="molecule type" value="Genomic_DNA"/>
</dbReference>
<keyword evidence="2" id="KW-1185">Reference proteome</keyword>
<comment type="caution">
    <text evidence="1">The sequence shown here is derived from an EMBL/GenBank/DDBJ whole genome shotgun (WGS) entry which is preliminary data.</text>
</comment>
<accession>A0AAN9HRZ3</accession>